<evidence type="ECO:0000313" key="6">
    <source>
        <dbReference type="Proteomes" id="UP000723463"/>
    </source>
</evidence>
<dbReference type="InterPro" id="IPR000504">
    <property type="entry name" value="RRM_dom"/>
</dbReference>
<name>A0A9P6FFJ2_9FUNG</name>
<evidence type="ECO:0000256" key="1">
    <source>
        <dbReference type="ARBA" id="ARBA00022884"/>
    </source>
</evidence>
<dbReference type="SMART" id="SM00360">
    <property type="entry name" value="RRM"/>
    <property type="match status" value="1"/>
</dbReference>
<sequence>MTSALDMSLADIIKTQKAERPARTGAARGARTGGRTSGRNAPRASGRTSGPTRTGRQARDKKPYTAGAQQYKATPVAPLHTSVIRQSAPDGSKMNVSNLDARVSAEDLKLVFTSRVGPLKKCTLMYDQKGKSTGTALIHFTRVGDAAIAMQKFNGVPLDGKPMRIELIIAPGAVQAALPAANASRAPRAAGNNNNNQRQPQRGQGAGRGGDRAGRGRGRGGRQGEKKAPKTADQLDAEMTDYMQVDA</sequence>
<evidence type="ECO:0000259" key="4">
    <source>
        <dbReference type="PROSITE" id="PS50102"/>
    </source>
</evidence>
<proteinExistence type="predicted"/>
<dbReference type="PANTHER" id="PTHR19965:SF35">
    <property type="entry name" value="RNA ANNEALING PROTEIN YRA1"/>
    <property type="match status" value="1"/>
</dbReference>
<organism evidence="5 6">
    <name type="scientific">Mortierella hygrophila</name>
    <dbReference type="NCBI Taxonomy" id="979708"/>
    <lineage>
        <taxon>Eukaryota</taxon>
        <taxon>Fungi</taxon>
        <taxon>Fungi incertae sedis</taxon>
        <taxon>Mucoromycota</taxon>
        <taxon>Mortierellomycotina</taxon>
        <taxon>Mortierellomycetes</taxon>
        <taxon>Mortierellales</taxon>
        <taxon>Mortierellaceae</taxon>
        <taxon>Mortierella</taxon>
    </lineage>
</organism>
<dbReference type="InterPro" id="IPR012677">
    <property type="entry name" value="Nucleotide-bd_a/b_plait_sf"/>
</dbReference>
<dbReference type="Proteomes" id="UP000723463">
    <property type="component" value="Unassembled WGS sequence"/>
</dbReference>
<feature type="domain" description="RRM" evidence="4">
    <location>
        <begin position="92"/>
        <end position="170"/>
    </location>
</feature>
<feature type="region of interest" description="Disordered" evidence="3">
    <location>
        <begin position="180"/>
        <end position="247"/>
    </location>
</feature>
<dbReference type="Pfam" id="PF00076">
    <property type="entry name" value="RRM_1"/>
    <property type="match status" value="1"/>
</dbReference>
<reference evidence="5" key="1">
    <citation type="journal article" date="2020" name="Fungal Divers.">
        <title>Resolving the Mortierellaceae phylogeny through synthesis of multi-gene phylogenetics and phylogenomics.</title>
        <authorList>
            <person name="Vandepol N."/>
            <person name="Liber J."/>
            <person name="Desiro A."/>
            <person name="Na H."/>
            <person name="Kennedy M."/>
            <person name="Barry K."/>
            <person name="Grigoriev I.V."/>
            <person name="Miller A.N."/>
            <person name="O'Donnell K."/>
            <person name="Stajich J.E."/>
            <person name="Bonito G."/>
        </authorList>
    </citation>
    <scope>NUCLEOTIDE SEQUENCE</scope>
    <source>
        <strain evidence="5">NRRL 2591</strain>
    </source>
</reference>
<dbReference type="SMART" id="SM01218">
    <property type="entry name" value="FoP_duplication"/>
    <property type="match status" value="1"/>
</dbReference>
<dbReference type="InterPro" id="IPR035979">
    <property type="entry name" value="RBD_domain_sf"/>
</dbReference>
<evidence type="ECO:0000256" key="2">
    <source>
        <dbReference type="PROSITE-ProRule" id="PRU00176"/>
    </source>
</evidence>
<comment type="caution">
    <text evidence="5">The sequence shown here is derived from an EMBL/GenBank/DDBJ whole genome shotgun (WGS) entry which is preliminary data.</text>
</comment>
<gene>
    <name evidence="5" type="ORF">EC957_002792</name>
</gene>
<feature type="region of interest" description="Disordered" evidence="3">
    <location>
        <begin position="14"/>
        <end position="66"/>
    </location>
</feature>
<protein>
    <recommendedName>
        <fullName evidence="4">RRM domain-containing protein</fullName>
    </recommendedName>
</protein>
<dbReference type="GO" id="GO:0005634">
    <property type="term" value="C:nucleus"/>
    <property type="evidence" value="ECO:0007669"/>
    <property type="project" value="TreeGrafter"/>
</dbReference>
<dbReference type="EMBL" id="JAAAXW010000016">
    <property type="protein sequence ID" value="KAF9549728.1"/>
    <property type="molecule type" value="Genomic_DNA"/>
</dbReference>
<dbReference type="PROSITE" id="PS50102">
    <property type="entry name" value="RRM"/>
    <property type="match status" value="1"/>
</dbReference>
<dbReference type="PANTHER" id="PTHR19965">
    <property type="entry name" value="RNA AND EXPORT FACTOR BINDING PROTEIN"/>
    <property type="match status" value="1"/>
</dbReference>
<accession>A0A9P6FFJ2</accession>
<dbReference type="GO" id="GO:0006406">
    <property type="term" value="P:mRNA export from nucleus"/>
    <property type="evidence" value="ECO:0007669"/>
    <property type="project" value="TreeGrafter"/>
</dbReference>
<feature type="compositionally biased region" description="Polar residues" evidence="3">
    <location>
        <begin position="46"/>
        <end position="55"/>
    </location>
</feature>
<dbReference type="GO" id="GO:0003729">
    <property type="term" value="F:mRNA binding"/>
    <property type="evidence" value="ECO:0007669"/>
    <property type="project" value="TreeGrafter"/>
</dbReference>
<evidence type="ECO:0000256" key="3">
    <source>
        <dbReference type="SAM" id="MobiDB-lite"/>
    </source>
</evidence>
<dbReference type="SUPFAM" id="SSF54928">
    <property type="entry name" value="RNA-binding domain, RBD"/>
    <property type="match status" value="1"/>
</dbReference>
<dbReference type="AlphaFoldDB" id="A0A9P6FFJ2"/>
<dbReference type="Pfam" id="PF13865">
    <property type="entry name" value="FoP_duplication"/>
    <property type="match status" value="1"/>
</dbReference>
<dbReference type="CDD" id="cd12418">
    <property type="entry name" value="RRM_Aly_REF_like"/>
    <property type="match status" value="1"/>
</dbReference>
<dbReference type="Gene3D" id="3.30.70.330">
    <property type="match status" value="1"/>
</dbReference>
<feature type="compositionally biased region" description="Low complexity" evidence="3">
    <location>
        <begin position="180"/>
        <end position="203"/>
    </location>
</feature>
<dbReference type="InterPro" id="IPR025715">
    <property type="entry name" value="FoP_C"/>
</dbReference>
<dbReference type="InterPro" id="IPR051229">
    <property type="entry name" value="ALYREF_mRNA_export"/>
</dbReference>
<keyword evidence="6" id="KW-1185">Reference proteome</keyword>
<evidence type="ECO:0000313" key="5">
    <source>
        <dbReference type="EMBL" id="KAF9549728.1"/>
    </source>
</evidence>
<keyword evidence="1 2" id="KW-0694">RNA-binding</keyword>